<dbReference type="InterPro" id="IPR036291">
    <property type="entry name" value="NAD(P)-bd_dom_sf"/>
</dbReference>
<dbReference type="PRINTS" id="PR00081">
    <property type="entry name" value="GDHRDH"/>
</dbReference>
<dbReference type="AlphaFoldDB" id="A0A2W1LF90"/>
<comment type="similarity">
    <text evidence="1">Belongs to the short-chain dehydrogenases/reductases (SDR) family.</text>
</comment>
<dbReference type="GO" id="GO:0016491">
    <property type="term" value="F:oxidoreductase activity"/>
    <property type="evidence" value="ECO:0007669"/>
    <property type="project" value="UniProtKB-KW"/>
</dbReference>
<dbReference type="SUPFAM" id="SSF51735">
    <property type="entry name" value="NAD(P)-binding Rossmann-fold domains"/>
    <property type="match status" value="1"/>
</dbReference>
<dbReference type="Pfam" id="PF13561">
    <property type="entry name" value="adh_short_C2"/>
    <property type="match status" value="1"/>
</dbReference>
<evidence type="ECO:0000256" key="1">
    <source>
        <dbReference type="ARBA" id="ARBA00006484"/>
    </source>
</evidence>
<accession>A0A2W1LF90</accession>
<dbReference type="OrthoDB" id="9787486at2"/>
<evidence type="ECO:0000313" key="3">
    <source>
        <dbReference type="EMBL" id="PZD96710.1"/>
    </source>
</evidence>
<sequence>MKVLLIGATGTIGSAVYRLISPRHEVMTAGRSEGDVRVDITSTDSITAMYESVGKVDAVISTPGASFFGPLAELTPERNEIAIESKLKGQINIVLLGIPYMRERGSFTLTTGITMDDPVKGGASAAMACGAVSAFVKAASLDMPDGIRINHVSPGLLEESKDKYSAFFPGFEPVPGTRVAQAYLKSLEGAQTGQTYRVY</sequence>
<dbReference type="InterPro" id="IPR002347">
    <property type="entry name" value="SDR_fam"/>
</dbReference>
<reference evidence="3 4" key="1">
    <citation type="submission" date="2018-06" db="EMBL/GenBank/DDBJ databases">
        <title>Paenibacillus imtechensis sp. nov.</title>
        <authorList>
            <person name="Pinnaka A.K."/>
            <person name="Singh H."/>
            <person name="Kaur M."/>
        </authorList>
    </citation>
    <scope>NUCLEOTIDE SEQUENCE [LARGE SCALE GENOMIC DNA]</scope>
    <source>
        <strain evidence="3 4">SMB1</strain>
    </source>
</reference>
<dbReference type="EMBL" id="QKRB01000036">
    <property type="protein sequence ID" value="PZD96710.1"/>
    <property type="molecule type" value="Genomic_DNA"/>
</dbReference>
<keyword evidence="4" id="KW-1185">Reference proteome</keyword>
<dbReference type="Gene3D" id="3.40.50.720">
    <property type="entry name" value="NAD(P)-binding Rossmann-like Domain"/>
    <property type="match status" value="1"/>
</dbReference>
<comment type="caution">
    <text evidence="3">The sequence shown here is derived from an EMBL/GenBank/DDBJ whole genome shotgun (WGS) entry which is preliminary data.</text>
</comment>
<dbReference type="InterPro" id="IPR051122">
    <property type="entry name" value="SDR_DHRS6-like"/>
</dbReference>
<name>A0A2W1LF90_9BACL</name>
<dbReference type="NCBIfam" id="NF005754">
    <property type="entry name" value="PRK07578.1"/>
    <property type="match status" value="1"/>
</dbReference>
<dbReference type="PANTHER" id="PTHR43477">
    <property type="entry name" value="DIHYDROANTICAPSIN 7-DEHYDROGENASE"/>
    <property type="match status" value="1"/>
</dbReference>
<protein>
    <submittedName>
        <fullName evidence="3">Short chain dehydrogenase</fullName>
    </submittedName>
</protein>
<dbReference type="PANTHER" id="PTHR43477:SF1">
    <property type="entry name" value="DIHYDROANTICAPSIN 7-DEHYDROGENASE"/>
    <property type="match status" value="1"/>
</dbReference>
<gene>
    <name evidence="3" type="ORF">DNH61_05795</name>
</gene>
<keyword evidence="2" id="KW-0560">Oxidoreductase</keyword>
<evidence type="ECO:0000256" key="2">
    <source>
        <dbReference type="ARBA" id="ARBA00023002"/>
    </source>
</evidence>
<dbReference type="RefSeq" id="WP_111145721.1">
    <property type="nucleotide sequence ID" value="NZ_QKRB01000036.1"/>
</dbReference>
<evidence type="ECO:0000313" key="4">
    <source>
        <dbReference type="Proteomes" id="UP000249522"/>
    </source>
</evidence>
<organism evidence="3 4">
    <name type="scientific">Paenibacillus sambharensis</name>
    <dbReference type="NCBI Taxonomy" id="1803190"/>
    <lineage>
        <taxon>Bacteria</taxon>
        <taxon>Bacillati</taxon>
        <taxon>Bacillota</taxon>
        <taxon>Bacilli</taxon>
        <taxon>Bacillales</taxon>
        <taxon>Paenibacillaceae</taxon>
        <taxon>Paenibacillus</taxon>
    </lineage>
</organism>
<dbReference type="CDD" id="cd11731">
    <property type="entry name" value="Lin1944_like_SDR_c"/>
    <property type="match status" value="1"/>
</dbReference>
<proteinExistence type="inferred from homology"/>
<dbReference type="Proteomes" id="UP000249522">
    <property type="component" value="Unassembled WGS sequence"/>
</dbReference>